<proteinExistence type="predicted"/>
<organism evidence="1 2">
    <name type="scientific">Maliponia aquimaris</name>
    <dbReference type="NCBI Taxonomy" id="1673631"/>
    <lineage>
        <taxon>Bacteria</taxon>
        <taxon>Pseudomonadati</taxon>
        <taxon>Pseudomonadota</taxon>
        <taxon>Alphaproteobacteria</taxon>
        <taxon>Rhodobacterales</taxon>
        <taxon>Paracoccaceae</taxon>
        <taxon>Maliponia</taxon>
    </lineage>
</organism>
<evidence type="ECO:0000313" key="2">
    <source>
        <dbReference type="Proteomes" id="UP000207598"/>
    </source>
</evidence>
<protein>
    <submittedName>
        <fullName evidence="1">Uncharacterized protein</fullName>
    </submittedName>
</protein>
<keyword evidence="2" id="KW-1185">Reference proteome</keyword>
<accession>A0A238KR53</accession>
<dbReference type="AlphaFoldDB" id="A0A238KR53"/>
<reference evidence="1 2" key="1">
    <citation type="submission" date="2017-05" db="EMBL/GenBank/DDBJ databases">
        <authorList>
            <person name="Song R."/>
            <person name="Chenine A.L."/>
            <person name="Ruprecht R.M."/>
        </authorList>
    </citation>
    <scope>NUCLEOTIDE SEQUENCE [LARGE SCALE GENOMIC DNA]</scope>
    <source>
        <strain evidence="1 2">CECT 8898</strain>
    </source>
</reference>
<name>A0A238KR53_9RHOB</name>
<dbReference type="Proteomes" id="UP000207598">
    <property type="component" value="Unassembled WGS sequence"/>
</dbReference>
<sequence length="156" mass="16996">MRNGSPVRRLQQSRFAAPVTCCVLPGPRDCLPNFADWPNPLPRWGFAGAQAQMTLIPIARVLSDLMTGALSALPAEVFYVDTAPHGTDTTCLLAAIITCQAIYGVLVHPLPPLHLPDDHGDQDARCFVVDPEITSLDRCISARCPTPWPERSRPIS</sequence>
<dbReference type="EMBL" id="FXYF01000008">
    <property type="protein sequence ID" value="SMX45265.1"/>
    <property type="molecule type" value="Genomic_DNA"/>
</dbReference>
<gene>
    <name evidence="1" type="ORF">MAA8898_03181</name>
</gene>
<evidence type="ECO:0000313" key="1">
    <source>
        <dbReference type="EMBL" id="SMX45265.1"/>
    </source>
</evidence>